<comment type="caution">
    <text evidence="1">The sequence shown here is derived from an EMBL/GenBank/DDBJ whole genome shotgun (WGS) entry which is preliminary data.</text>
</comment>
<dbReference type="EMBL" id="JBHMFI010000001">
    <property type="protein sequence ID" value="MFB9071948.1"/>
    <property type="molecule type" value="Genomic_DNA"/>
</dbReference>
<gene>
    <name evidence="1" type="ORF">ACFFX0_12330</name>
</gene>
<evidence type="ECO:0000313" key="1">
    <source>
        <dbReference type="EMBL" id="MFB9071948.1"/>
    </source>
</evidence>
<dbReference type="Proteomes" id="UP001589575">
    <property type="component" value="Unassembled WGS sequence"/>
</dbReference>
<evidence type="ECO:0000313" key="2">
    <source>
        <dbReference type="Proteomes" id="UP001589575"/>
    </source>
</evidence>
<keyword evidence="2" id="KW-1185">Reference proteome</keyword>
<name>A0ABV5FZ48_9MICC</name>
<proteinExistence type="predicted"/>
<organism evidence="1 2">
    <name type="scientific">Citricoccus parietis</name>
    <dbReference type="NCBI Taxonomy" id="592307"/>
    <lineage>
        <taxon>Bacteria</taxon>
        <taxon>Bacillati</taxon>
        <taxon>Actinomycetota</taxon>
        <taxon>Actinomycetes</taxon>
        <taxon>Micrococcales</taxon>
        <taxon>Micrococcaceae</taxon>
        <taxon>Citricoccus</taxon>
    </lineage>
</organism>
<protein>
    <submittedName>
        <fullName evidence="1">Uncharacterized protein</fullName>
    </submittedName>
</protein>
<reference evidence="1 2" key="1">
    <citation type="submission" date="2024-09" db="EMBL/GenBank/DDBJ databases">
        <authorList>
            <person name="Sun Q."/>
            <person name="Mori K."/>
        </authorList>
    </citation>
    <scope>NUCLEOTIDE SEQUENCE [LARGE SCALE GENOMIC DNA]</scope>
    <source>
        <strain evidence="1 2">CCM 7609</strain>
    </source>
</reference>
<sequence length="47" mass="4935">MITVARHVRCDPRSAAGRAAWQYSLPRCPPVAASVLPTCAATPRSAA</sequence>
<accession>A0ABV5FZ48</accession>